<evidence type="ECO:0000313" key="3">
    <source>
        <dbReference type="Proteomes" id="UP000606724"/>
    </source>
</evidence>
<sequence length="222" mass="25999">MSSVLKTDERGAKDINVQQFEGSQRVELYEQLKQREHNWWHARQQLTLLKERQMFWFGDNSFMMWLLWQLVSYVVVAMVLMLLSKLSNISLPLWQYMGLFAVQTLIFIVMLGFKGRMATHLQNKINQVDVLREEALNEMTILAADTLYNDVHAKAPISLQQIFEYYDGEFHLASLHRLLQKEVDTGRLMLGQQQVEAEILPLELADEELKEMASEMVYKSVL</sequence>
<keyword evidence="3" id="KW-1185">Reference proteome</keyword>
<keyword evidence="1" id="KW-0812">Transmembrane</keyword>
<dbReference type="RefSeq" id="WP_068406706.1">
    <property type="nucleotide sequence ID" value="NZ_JACSQR010000018.1"/>
</dbReference>
<gene>
    <name evidence="2" type="ORF">H9653_07670</name>
</gene>
<name>A0ABR8RJK0_9GAMM</name>
<organism evidence="2 3">
    <name type="scientific">Psychrobacter communis</name>
    <dbReference type="NCBI Taxonomy" id="2762238"/>
    <lineage>
        <taxon>Bacteria</taxon>
        <taxon>Pseudomonadati</taxon>
        <taxon>Pseudomonadota</taxon>
        <taxon>Gammaproteobacteria</taxon>
        <taxon>Moraxellales</taxon>
        <taxon>Moraxellaceae</taxon>
        <taxon>Psychrobacter</taxon>
    </lineage>
</organism>
<dbReference type="Proteomes" id="UP000606724">
    <property type="component" value="Unassembled WGS sequence"/>
</dbReference>
<keyword evidence="1" id="KW-1133">Transmembrane helix</keyword>
<evidence type="ECO:0000313" key="2">
    <source>
        <dbReference type="EMBL" id="MBD7947894.1"/>
    </source>
</evidence>
<keyword evidence="1" id="KW-0472">Membrane</keyword>
<evidence type="ECO:0000256" key="1">
    <source>
        <dbReference type="SAM" id="Phobius"/>
    </source>
</evidence>
<comment type="caution">
    <text evidence="2">The sequence shown here is derived from an EMBL/GenBank/DDBJ whole genome shotgun (WGS) entry which is preliminary data.</text>
</comment>
<feature type="transmembrane region" description="Helical" evidence="1">
    <location>
        <begin position="62"/>
        <end position="81"/>
    </location>
</feature>
<evidence type="ECO:0008006" key="4">
    <source>
        <dbReference type="Google" id="ProtNLM"/>
    </source>
</evidence>
<proteinExistence type="predicted"/>
<dbReference type="GeneID" id="84653090"/>
<accession>A0ABR8RJK0</accession>
<feature type="transmembrane region" description="Helical" evidence="1">
    <location>
        <begin position="93"/>
        <end position="113"/>
    </location>
</feature>
<dbReference type="EMBL" id="JACSQR010000018">
    <property type="protein sequence ID" value="MBD7947894.1"/>
    <property type="molecule type" value="Genomic_DNA"/>
</dbReference>
<reference evidence="2 3" key="1">
    <citation type="submission" date="2020-08" db="EMBL/GenBank/DDBJ databases">
        <title>A Genomic Blueprint of the Chicken Gut Microbiome.</title>
        <authorList>
            <person name="Gilroy R."/>
            <person name="Ravi A."/>
            <person name="Getino M."/>
            <person name="Pursley I."/>
            <person name="Horton D.L."/>
            <person name="Alikhan N.-F."/>
            <person name="Baker D."/>
            <person name="Gharbi K."/>
            <person name="Hall N."/>
            <person name="Watson M."/>
            <person name="Adriaenssens E.M."/>
            <person name="Foster-Nyarko E."/>
            <person name="Jarju S."/>
            <person name="Secka A."/>
            <person name="Antonio M."/>
            <person name="Oren A."/>
            <person name="Chaudhuri R."/>
            <person name="La Ragione R.M."/>
            <person name="Hildebrand F."/>
            <person name="Pallen M.J."/>
        </authorList>
    </citation>
    <scope>NUCLEOTIDE SEQUENCE [LARGE SCALE GENOMIC DNA]</scope>
    <source>
        <strain evidence="2 3">Sa4CVA2</strain>
    </source>
</reference>
<protein>
    <recommendedName>
        <fullName evidence="4">DUF1003 domain-containing protein</fullName>
    </recommendedName>
</protein>